<evidence type="ECO:0000313" key="2">
    <source>
        <dbReference type="EMBL" id="VDD80299.1"/>
    </source>
</evidence>
<dbReference type="InterPro" id="IPR015655">
    <property type="entry name" value="PP2C"/>
</dbReference>
<dbReference type="AlphaFoldDB" id="A0A158QUI7"/>
<sequence length="578" mass="63903">MAASRCLRCNVAASSPKRQNLLTTLLSACLTQAPRRGFREIYDDSGSISQKKVSSDEVNKRIFENEFLCFPRNKCVGFTANQLGVNRPVEDRWSAYRIGGAMCFDMHEGFYNSLHPMAPFSDEFSGGHLFTVVDGHAGHTCAHAVNMLHADYVTAALAPQHLVKPIYNALSQHDFSRAPPQASELAQPYLMDPCAVMTSSADDPDSATGPFAHDDRYLDWRLWGQWGPLDAQVNQRRLSNIHLMLKERFLTTNCDAIGDCVLHANGNVYDGEGFLVSEGSEFPSADLQVISAMASALRTGLARMDTDITADAVPHPERGLNKSLLRIVLSGCVATSIFIPADFSSIYVLQVGDCGAVMGRYLGQSKGTAEPTVALRKKFHPADWSAELLVPPHNASNVRDVERLQSQHPIHEASLMIVEDRLLCELIPLRAFGDIRYKMPAKILQNIARLCGLPPNYPVTPRLYTSPPYLFSTPQVVCRRLDKARDLFVILATDGLWDMLTPEQAVNVVAQHYIDYKGNPSNAGPRDTAASRLIRTALGGHEMDTSRIAMHLSVPSNMARFYRDDITVQVVYPTRTPS</sequence>
<dbReference type="PROSITE" id="PS51746">
    <property type="entry name" value="PPM_2"/>
    <property type="match status" value="1"/>
</dbReference>
<dbReference type="CDD" id="cd00143">
    <property type="entry name" value="PP2Cc"/>
    <property type="match status" value="1"/>
</dbReference>
<feature type="domain" description="PPM-type phosphatase" evidence="1">
    <location>
        <begin position="75"/>
        <end position="573"/>
    </location>
</feature>
<dbReference type="Pfam" id="PF00481">
    <property type="entry name" value="PP2C"/>
    <property type="match status" value="1"/>
</dbReference>
<reference evidence="4" key="2">
    <citation type="submission" date="2019-11" db="UniProtKB">
        <authorList>
            <consortium name="WormBaseParasite"/>
        </authorList>
    </citation>
    <scope>IDENTIFICATION</scope>
</reference>
<dbReference type="EMBL" id="UXSR01005250">
    <property type="protein sequence ID" value="VDD80299.1"/>
    <property type="molecule type" value="Genomic_DNA"/>
</dbReference>
<dbReference type="PROSITE" id="PS51257">
    <property type="entry name" value="PROKAR_LIPOPROTEIN"/>
    <property type="match status" value="1"/>
</dbReference>
<dbReference type="Gene3D" id="3.60.40.10">
    <property type="entry name" value="PPM-type phosphatase domain"/>
    <property type="match status" value="1"/>
</dbReference>
<evidence type="ECO:0000313" key="4">
    <source>
        <dbReference type="WBParaSite" id="MCU_001708-RA"/>
    </source>
</evidence>
<organism evidence="2 3">
    <name type="scientific">Mesocestoides corti</name>
    <name type="common">Flatworm</name>
    <dbReference type="NCBI Taxonomy" id="53468"/>
    <lineage>
        <taxon>Eukaryota</taxon>
        <taxon>Metazoa</taxon>
        <taxon>Spiralia</taxon>
        <taxon>Lophotrochozoa</taxon>
        <taxon>Platyhelminthes</taxon>
        <taxon>Cestoda</taxon>
        <taxon>Eucestoda</taxon>
        <taxon>Cyclophyllidea</taxon>
        <taxon>Mesocestoididae</taxon>
        <taxon>Mesocestoides</taxon>
    </lineage>
</organism>
<keyword evidence="3" id="KW-1185">Reference proteome</keyword>
<gene>
    <name evidence="2" type="ORF">MCOS_LOCUS6302</name>
</gene>
<evidence type="ECO:0000313" key="3">
    <source>
        <dbReference type="Proteomes" id="UP000267029"/>
    </source>
</evidence>
<dbReference type="SMART" id="SM00332">
    <property type="entry name" value="PP2Cc"/>
    <property type="match status" value="1"/>
</dbReference>
<dbReference type="PANTHER" id="PTHR13832:SF792">
    <property type="entry name" value="GM14286P"/>
    <property type="match status" value="1"/>
</dbReference>
<proteinExistence type="predicted"/>
<dbReference type="Proteomes" id="UP000267029">
    <property type="component" value="Unassembled WGS sequence"/>
</dbReference>
<accession>A0A158QUI7</accession>
<dbReference type="OrthoDB" id="420076at2759"/>
<evidence type="ECO:0000259" key="1">
    <source>
        <dbReference type="PROSITE" id="PS51746"/>
    </source>
</evidence>
<dbReference type="STRING" id="53468.A0A158QUI7"/>
<dbReference type="PANTHER" id="PTHR13832">
    <property type="entry name" value="PROTEIN PHOSPHATASE 2C"/>
    <property type="match status" value="1"/>
</dbReference>
<dbReference type="GO" id="GO:0005739">
    <property type="term" value="C:mitochondrion"/>
    <property type="evidence" value="ECO:0007669"/>
    <property type="project" value="TreeGrafter"/>
</dbReference>
<reference evidence="2 3" key="1">
    <citation type="submission" date="2018-10" db="EMBL/GenBank/DDBJ databases">
        <authorList>
            <consortium name="Pathogen Informatics"/>
        </authorList>
    </citation>
    <scope>NUCLEOTIDE SEQUENCE [LARGE SCALE GENOMIC DNA]</scope>
</reference>
<dbReference type="WBParaSite" id="MCU_001708-RA">
    <property type="protein sequence ID" value="MCU_001708-RA"/>
    <property type="gene ID" value="MCU_001708"/>
</dbReference>
<dbReference type="GO" id="GO:0004741">
    <property type="term" value="F:[pyruvate dehydrogenase (acetyl-transferring)]-phosphatase activity"/>
    <property type="evidence" value="ECO:0007669"/>
    <property type="project" value="TreeGrafter"/>
</dbReference>
<protein>
    <submittedName>
        <fullName evidence="4">PPM-type phosphatase domain-containing protein</fullName>
    </submittedName>
</protein>
<name>A0A158QUI7_MESCO</name>
<dbReference type="InterPro" id="IPR001932">
    <property type="entry name" value="PPM-type_phosphatase-like_dom"/>
</dbReference>
<dbReference type="InterPro" id="IPR036457">
    <property type="entry name" value="PPM-type-like_dom_sf"/>
</dbReference>
<dbReference type="SUPFAM" id="SSF81606">
    <property type="entry name" value="PP2C-like"/>
    <property type="match status" value="1"/>
</dbReference>